<keyword evidence="1" id="KW-0812">Transmembrane</keyword>
<dbReference type="EMBL" id="UOEL01000006">
    <property type="protein sequence ID" value="VAW09938.1"/>
    <property type="molecule type" value="Genomic_DNA"/>
</dbReference>
<reference evidence="2" key="1">
    <citation type="submission" date="2018-06" db="EMBL/GenBank/DDBJ databases">
        <authorList>
            <person name="Zhirakovskaya E."/>
        </authorList>
    </citation>
    <scope>NUCLEOTIDE SEQUENCE</scope>
</reference>
<keyword evidence="1" id="KW-0472">Membrane</keyword>
<sequence>MWQLAAVYLFQWYALFVYWQYITPLFKATLGYNLSTAAAQAAKMSTTYNIVTIVVALALVPLALKFGGKRSTQQVCWVQDWHF</sequence>
<dbReference type="AlphaFoldDB" id="A0A3B0SWL8"/>
<feature type="transmembrane region" description="Helical" evidence="1">
    <location>
        <begin position="7"/>
        <end position="26"/>
    </location>
</feature>
<proteinExistence type="predicted"/>
<organism evidence="2">
    <name type="scientific">hydrothermal vent metagenome</name>
    <dbReference type="NCBI Taxonomy" id="652676"/>
    <lineage>
        <taxon>unclassified sequences</taxon>
        <taxon>metagenomes</taxon>
        <taxon>ecological metagenomes</taxon>
    </lineage>
</organism>
<feature type="transmembrane region" description="Helical" evidence="1">
    <location>
        <begin position="46"/>
        <end position="64"/>
    </location>
</feature>
<accession>A0A3B0SWL8</accession>
<gene>
    <name evidence="2" type="ORF">MNBD_BACTEROID03-1180</name>
</gene>
<protein>
    <submittedName>
        <fullName evidence="2">Uncharacterized MFS-type transporter</fullName>
    </submittedName>
</protein>
<evidence type="ECO:0000313" key="2">
    <source>
        <dbReference type="EMBL" id="VAW09938.1"/>
    </source>
</evidence>
<keyword evidence="1" id="KW-1133">Transmembrane helix</keyword>
<name>A0A3B0SWL8_9ZZZZ</name>
<dbReference type="SUPFAM" id="SSF103473">
    <property type="entry name" value="MFS general substrate transporter"/>
    <property type="match status" value="1"/>
</dbReference>
<evidence type="ECO:0000256" key="1">
    <source>
        <dbReference type="SAM" id="Phobius"/>
    </source>
</evidence>
<dbReference type="InterPro" id="IPR036259">
    <property type="entry name" value="MFS_trans_sf"/>
</dbReference>